<feature type="domain" description="N-acetyltransferase" evidence="1">
    <location>
        <begin position="123"/>
        <end position="265"/>
    </location>
</feature>
<evidence type="ECO:0000313" key="3">
    <source>
        <dbReference type="Proteomes" id="UP000785200"/>
    </source>
</evidence>
<gene>
    <name evidence="2" type="ORF">D0Z07_4627</name>
</gene>
<dbReference type="InterPro" id="IPR016181">
    <property type="entry name" value="Acyl_CoA_acyltransferase"/>
</dbReference>
<dbReference type="AlphaFoldDB" id="A0A9P6VJ09"/>
<evidence type="ECO:0000313" key="2">
    <source>
        <dbReference type="EMBL" id="KAG0648669.1"/>
    </source>
</evidence>
<proteinExistence type="predicted"/>
<dbReference type="PANTHER" id="PTHR42791">
    <property type="entry name" value="GNAT FAMILY ACETYLTRANSFERASE"/>
    <property type="match status" value="1"/>
</dbReference>
<dbReference type="GO" id="GO:0016747">
    <property type="term" value="F:acyltransferase activity, transferring groups other than amino-acyl groups"/>
    <property type="evidence" value="ECO:0007669"/>
    <property type="project" value="InterPro"/>
</dbReference>
<dbReference type="Gene3D" id="3.40.630.30">
    <property type="match status" value="1"/>
</dbReference>
<dbReference type="SUPFAM" id="SSF55729">
    <property type="entry name" value="Acyl-CoA N-acyltransferases (Nat)"/>
    <property type="match status" value="1"/>
</dbReference>
<keyword evidence="3" id="KW-1185">Reference proteome</keyword>
<protein>
    <recommendedName>
        <fullName evidence="1">N-acetyltransferase domain-containing protein</fullName>
    </recommendedName>
</protein>
<name>A0A9P6VJ09_9HELO</name>
<dbReference type="PROSITE" id="PS51186">
    <property type="entry name" value="GNAT"/>
    <property type="match status" value="1"/>
</dbReference>
<evidence type="ECO:0000259" key="1">
    <source>
        <dbReference type="PROSITE" id="PS51186"/>
    </source>
</evidence>
<reference evidence="2" key="1">
    <citation type="submission" date="2019-07" db="EMBL/GenBank/DDBJ databases">
        <title>Hyphodiscus hymeniophilus genome sequencing and assembly.</title>
        <authorList>
            <person name="Kramer G."/>
            <person name="Nodwell J."/>
        </authorList>
    </citation>
    <scope>NUCLEOTIDE SEQUENCE</scope>
    <source>
        <strain evidence="2">ATCC 34498</strain>
    </source>
</reference>
<dbReference type="Pfam" id="PF13508">
    <property type="entry name" value="Acetyltransf_7"/>
    <property type="match status" value="1"/>
</dbReference>
<dbReference type="OrthoDB" id="410198at2759"/>
<accession>A0A9P6VJ09</accession>
<dbReference type="InterPro" id="IPR000182">
    <property type="entry name" value="GNAT_dom"/>
</dbReference>
<dbReference type="InterPro" id="IPR052523">
    <property type="entry name" value="Trichothecene_AcTrans"/>
</dbReference>
<comment type="caution">
    <text evidence="2">The sequence shown here is derived from an EMBL/GenBank/DDBJ whole genome shotgun (WGS) entry which is preliminary data.</text>
</comment>
<organism evidence="2 3">
    <name type="scientific">Hyphodiscus hymeniophilus</name>
    <dbReference type="NCBI Taxonomy" id="353542"/>
    <lineage>
        <taxon>Eukaryota</taxon>
        <taxon>Fungi</taxon>
        <taxon>Dikarya</taxon>
        <taxon>Ascomycota</taxon>
        <taxon>Pezizomycotina</taxon>
        <taxon>Leotiomycetes</taxon>
        <taxon>Helotiales</taxon>
        <taxon>Hyphodiscaceae</taxon>
        <taxon>Hyphodiscus</taxon>
    </lineage>
</organism>
<sequence length="281" mass="31803">MEAATSISASTAMEQTPLLGDITAKPPRQKFVLRPAHISDFPIMAVHSKEAYWLSPVARYLFPGAEAHPEDVVRLMIQGIEKRFVAADSLSLVACVPAQEGRSEKVVGWGQFSRKGSDIGARNFVKSKGWTVRIELWLLSWWFWTYSLVTNAIWPDRITDRQATKSFDEWGRVDDEKYWTSHPERHDRWHAQAVIVSPEFQGKGIGRLLMGHVIEKAEQEMVPIGLTASPHGEKLYEKLGFQKLGDFSQRVADHEGGGIMIWYPDGFQGKRHDAREATEMA</sequence>
<dbReference type="PANTHER" id="PTHR42791:SF16">
    <property type="entry name" value="N-ACETYLTRANSFERASE DOMAIN-CONTAINING PROTEIN"/>
    <property type="match status" value="1"/>
</dbReference>
<dbReference type="CDD" id="cd04301">
    <property type="entry name" value="NAT_SF"/>
    <property type="match status" value="1"/>
</dbReference>
<dbReference type="Proteomes" id="UP000785200">
    <property type="component" value="Unassembled WGS sequence"/>
</dbReference>
<dbReference type="EMBL" id="VNKQ01000009">
    <property type="protein sequence ID" value="KAG0648669.1"/>
    <property type="molecule type" value="Genomic_DNA"/>
</dbReference>